<dbReference type="InterPro" id="IPR016193">
    <property type="entry name" value="Cytidine_deaminase-like"/>
</dbReference>
<feature type="region of interest" description="Disordered" evidence="1">
    <location>
        <begin position="1016"/>
        <end position="1055"/>
    </location>
</feature>
<dbReference type="InterPro" id="IPR013783">
    <property type="entry name" value="Ig-like_fold"/>
</dbReference>
<feature type="compositionally biased region" description="Basic and acidic residues" evidence="1">
    <location>
        <begin position="1099"/>
        <end position="1108"/>
    </location>
</feature>
<dbReference type="Gene3D" id="3.40.140.10">
    <property type="entry name" value="Cytidine Deaminase, domain 2"/>
    <property type="match status" value="1"/>
</dbReference>
<dbReference type="GO" id="GO:0006139">
    <property type="term" value="P:nucleobase-containing compound metabolic process"/>
    <property type="evidence" value="ECO:0007669"/>
    <property type="project" value="UniProtKB-ARBA"/>
</dbReference>
<dbReference type="PANTHER" id="PTHR39211:SF1">
    <property type="entry name" value="ABNORMAL SPINDLE-LIKE MICROCEPHALY-ASSOCIATED PROTEIN ASH DOMAIN-CONTAINING PROTEIN"/>
    <property type="match status" value="1"/>
</dbReference>
<feature type="compositionally biased region" description="Polar residues" evidence="1">
    <location>
        <begin position="56"/>
        <end position="65"/>
    </location>
</feature>
<accession>J6F857</accession>
<dbReference type="RefSeq" id="XP_014182980.1">
    <property type="nucleotide sequence ID" value="XM_014327505.1"/>
</dbReference>
<dbReference type="OrthoDB" id="252265at2759"/>
<feature type="compositionally biased region" description="Polar residues" evidence="1">
    <location>
        <begin position="1520"/>
        <end position="1529"/>
    </location>
</feature>
<feature type="region of interest" description="Disordered" evidence="1">
    <location>
        <begin position="591"/>
        <end position="647"/>
    </location>
</feature>
<dbReference type="Gene3D" id="2.60.40.10">
    <property type="entry name" value="Immunoglobulins"/>
    <property type="match status" value="2"/>
</dbReference>
<feature type="region of interest" description="Disordered" evidence="1">
    <location>
        <begin position="1075"/>
        <end position="1154"/>
    </location>
</feature>
<dbReference type="KEGG" id="tasa:A1Q1_07269"/>
<dbReference type="Proteomes" id="UP000002748">
    <property type="component" value="Unassembled WGS sequence"/>
</dbReference>
<evidence type="ECO:0000313" key="2">
    <source>
        <dbReference type="EMBL" id="EJT51507.1"/>
    </source>
</evidence>
<dbReference type="HOGENOM" id="CLU_238112_0_0_1"/>
<evidence type="ECO:0000313" key="3">
    <source>
        <dbReference type="Proteomes" id="UP000002748"/>
    </source>
</evidence>
<feature type="compositionally biased region" description="Basic and acidic residues" evidence="1">
    <location>
        <begin position="1034"/>
        <end position="1050"/>
    </location>
</feature>
<feature type="compositionally biased region" description="Basic and acidic residues" evidence="1">
    <location>
        <begin position="529"/>
        <end position="553"/>
    </location>
</feature>
<feature type="compositionally biased region" description="Polar residues" evidence="1">
    <location>
        <begin position="1023"/>
        <end position="1032"/>
    </location>
</feature>
<feature type="region of interest" description="Disordered" evidence="1">
    <location>
        <begin position="1503"/>
        <end position="1529"/>
    </location>
</feature>
<dbReference type="VEuPathDB" id="FungiDB:A1Q1_07269"/>
<reference evidence="2 3" key="1">
    <citation type="journal article" date="2012" name="Eukaryot. Cell">
        <title>Draft genome sequence of CBS 2479, the standard type strain of Trichosporon asahii.</title>
        <authorList>
            <person name="Yang R.Y."/>
            <person name="Li H.T."/>
            <person name="Zhu H."/>
            <person name="Zhou G.P."/>
            <person name="Wang M."/>
            <person name="Wang L."/>
        </authorList>
    </citation>
    <scope>NUCLEOTIDE SEQUENCE [LARGE SCALE GENOMIC DNA]</scope>
    <source>
        <strain evidence="3">ATCC 90039 / CBS 2479 / JCM 2466 / KCTC 7840 / NCYC 2677 / UAMH 7654</strain>
    </source>
</reference>
<feature type="compositionally biased region" description="Low complexity" evidence="1">
    <location>
        <begin position="71"/>
        <end position="91"/>
    </location>
</feature>
<dbReference type="GeneID" id="25990781"/>
<feature type="region of interest" description="Disordered" evidence="1">
    <location>
        <begin position="527"/>
        <end position="558"/>
    </location>
</feature>
<feature type="compositionally biased region" description="Basic and acidic residues" evidence="1">
    <location>
        <begin position="941"/>
        <end position="977"/>
    </location>
</feature>
<evidence type="ECO:0000256" key="1">
    <source>
        <dbReference type="SAM" id="MobiDB-lite"/>
    </source>
</evidence>
<dbReference type="GO" id="GO:0003824">
    <property type="term" value="F:catalytic activity"/>
    <property type="evidence" value="ECO:0007669"/>
    <property type="project" value="InterPro"/>
</dbReference>
<comment type="caution">
    <text evidence="2">The sequence shown here is derived from an EMBL/GenBank/DDBJ whole genome shotgun (WGS) entry which is preliminary data.</text>
</comment>
<dbReference type="SUPFAM" id="SSF53927">
    <property type="entry name" value="Cytidine deaminase-like"/>
    <property type="match status" value="1"/>
</dbReference>
<feature type="compositionally biased region" description="Polar residues" evidence="1">
    <location>
        <begin position="1123"/>
        <end position="1133"/>
    </location>
</feature>
<feature type="region of interest" description="Disordered" evidence="1">
    <location>
        <begin position="29"/>
        <end position="91"/>
    </location>
</feature>
<proteinExistence type="predicted"/>
<organism evidence="2 3">
    <name type="scientific">Trichosporon asahii var. asahii (strain ATCC 90039 / CBS 2479 / JCM 2466 / KCTC 7840 / NBRC 103889/ NCYC 2677 / UAMH 7654)</name>
    <name type="common">Yeast</name>
    <dbReference type="NCBI Taxonomy" id="1186058"/>
    <lineage>
        <taxon>Eukaryota</taxon>
        <taxon>Fungi</taxon>
        <taxon>Dikarya</taxon>
        <taxon>Basidiomycota</taxon>
        <taxon>Agaricomycotina</taxon>
        <taxon>Tremellomycetes</taxon>
        <taxon>Trichosporonales</taxon>
        <taxon>Trichosporonaceae</taxon>
        <taxon>Trichosporon</taxon>
    </lineage>
</organism>
<feature type="region of interest" description="Disordered" evidence="1">
    <location>
        <begin position="941"/>
        <end position="979"/>
    </location>
</feature>
<name>J6F857_TRIAS</name>
<feature type="compositionally biased region" description="Polar residues" evidence="1">
    <location>
        <begin position="613"/>
        <end position="622"/>
    </location>
</feature>
<dbReference type="Pfam" id="PF18785">
    <property type="entry name" value="Inv-AAD"/>
    <property type="match status" value="1"/>
</dbReference>
<gene>
    <name evidence="2" type="ORF">A1Q1_07269</name>
</gene>
<sequence length="1800" mass="193662">MSHLVQSIEHAVEAGVKGFIDYMGVGAHADSAPQTPATEANKADLTPTAHPDSRVQPASDSQPQATAIPVSSSSGDLAASAGPASATSPISATSAGQSLASRIAQQTQLVQLFDVPSGWIHLQSTYVDSAGGQRRVRQFGLRNLTAGRVDVEIASDLGSQVVFWVADDDSDALSTTSSLSSVAIGSQTLNLSIPGSSSAMVYLAFQPTGSEPVTPGSLTPSSEGGVTPRIAASVPTIDPGPVPGGRLPSAGTSILSDSTSMSTSSLSLSVGAVNARRSDTINRSYSVHGSILIHVSTQDTGDVLCPPAHQNITLPFFASVCKSVFTAGVIDPVSGLASGPQLSQGQLTVDFGSDTAVGVEVHRDILLVNRSEIDLVWTSAVVNSRFKDRVWFQLRDLDSENVFGVDSSSEPVPLPPLSSRHLRLTLCANASVADFDFDFVISNAHQSGNAVTCHVVGSCPANGKYDHLRILSGSMLDFGQIPDGVWSKKLLVAKNIGDRPIDVHFSATPGYEVVFRLAGVAGEDIDEDLPTRLPRDKRADPLSRTSTRDDRSRGRIAGSDVASSLSNLTRSQLLSDGGSVGSSAVSAANADEGSAVASSDRDSSLPPSRSLSRVTSRASSYRPTRGDIDSDEDDVPSQSQHLQVAPEAQAEMRHLDNQGDRDIPNQIEELTMRPGTEYRVFAMYRPERDLVNPPEIAGAFRTSEFKINLDSALSSQRSRPTPRSQNTVHCVAESCTSIISIPSGHLIDFGEVTVGASKSTTITIKNESALSARVEVAAISKVLNTNRNIIVIPPYETVNERLDFFPRRINERYEKQVFVRNLLNKHNNQLVEVRSKNVDVYNVTLHSHLYRILTPSGSNFLDFGSVVINSPTVRTVQFQNLTHKPLTLDLSASQPEDVEMYIRMSDAPPTPCKAHPLIARYAHLDQADRPANGNLKERFVESLEDKEKEKEKENGEGKSKAKREKNSKSHNKDHDKQSLGASLALALKKGNRGKHVHIYDNSVMFKDRSLLDDQDYLDLATGPPTSHKTAPQHSKRDQKLENISYEDKTKLAGKHPRVPDIDFAALAKSNGLLSKDVKTKKSKSTAGSKRDPSTPTKSSRSERTEKKPTTPPSPSHPTGASALKQSLLKSQGPKSPALTGKRQEPKGDPSGTDVANLTADELILALEQHDAKRAQTSVNHFTPEEEEHYVKRLIALRKELQNAVQAGKFVPARTLTVPPGSSRQLIVVLTPNGSTRPHITTRAKRAESRIFIKLVDYDKTMLNAVVGDSHDVNELPVRDLVIRSSCVRSVLEVQQSSINFGTCERGDTKSRTIVIHNKSDCVGVFRMRTSGSIASGNLKLGVGRYGVISAFGRKEVASFSFTPSLVGNYNETITVENVLDSHNDQSVLVKATVRKMPTFSLDVTKLDIAPNAPGTWPTCASFVVTNTSKSERTLVIEASEVTDAAFAEVSLSRDEKDAGSALSKGEEEEVEGLLQKLKIARRKNKADKIAKYEKRLGELGVATATSAAEEPTPEDDVPSGTVTPANGEVVSSPSITVTLQPNKKAKILVNLVARDAGSAAFDSTIKVYEKKNTDETVTIDVAASPNPIEAPAQAPATTSEGELTFTSAEPDMTDPLNLALMKHCLDLTLQCPVSPTAFCVGSTLFLPASSPFYERLKDLFPIFNDPTTGKPAGLLLADGYSRQIPGNTHAEANALTNFRERMNQLEEEASHPNLPTADDVLAQSECFATMEPCSVRTSGGPSCALELVRAHVRAVFLGVEEPPDFVQCEGVRILDQGGVEVRRVVGLEDECLKAARRGRS</sequence>
<protein>
    <submittedName>
        <fullName evidence="2">Uncharacterized protein</fullName>
    </submittedName>
</protein>
<dbReference type="PANTHER" id="PTHR39211">
    <property type="entry name" value="CHROMOSOME 7, WHOLE GENOME SHOTGUN SEQUENCE"/>
    <property type="match status" value="1"/>
</dbReference>
<dbReference type="EMBL" id="ALBS01000054">
    <property type="protein sequence ID" value="EJT51507.1"/>
    <property type="molecule type" value="Genomic_DNA"/>
</dbReference>